<gene>
    <name evidence="1" type="ORF">Pla111_14960</name>
</gene>
<comment type="caution">
    <text evidence="1">The sequence shown here is derived from an EMBL/GenBank/DDBJ whole genome shotgun (WGS) entry which is preliminary data.</text>
</comment>
<keyword evidence="2" id="KW-1185">Reference proteome</keyword>
<organism evidence="1 2">
    <name type="scientific">Botrimarina hoheduenensis</name>
    <dbReference type="NCBI Taxonomy" id="2528000"/>
    <lineage>
        <taxon>Bacteria</taxon>
        <taxon>Pseudomonadati</taxon>
        <taxon>Planctomycetota</taxon>
        <taxon>Planctomycetia</taxon>
        <taxon>Pirellulales</taxon>
        <taxon>Lacipirellulaceae</taxon>
        <taxon>Botrimarina</taxon>
    </lineage>
</organism>
<protein>
    <submittedName>
        <fullName evidence="1">Uncharacterized protein</fullName>
    </submittedName>
</protein>
<name>A0A5C5W6T9_9BACT</name>
<dbReference type="EMBL" id="SJPH01000003">
    <property type="protein sequence ID" value="TWT46400.1"/>
    <property type="molecule type" value="Genomic_DNA"/>
</dbReference>
<dbReference type="RefSeq" id="WP_146572881.1">
    <property type="nucleotide sequence ID" value="NZ_SJPH01000003.1"/>
</dbReference>
<dbReference type="Proteomes" id="UP000318995">
    <property type="component" value="Unassembled WGS sequence"/>
</dbReference>
<accession>A0A5C5W6T9</accession>
<sequence>MRWPNEKQRGWRTMLWLSSGLLVWLVVLPWLARTGGFAERLRELADRGVDPSALFYTDHPAFAAGALPGADTQPTETP</sequence>
<evidence type="ECO:0000313" key="2">
    <source>
        <dbReference type="Proteomes" id="UP000318995"/>
    </source>
</evidence>
<dbReference type="AlphaFoldDB" id="A0A5C5W6T9"/>
<evidence type="ECO:0000313" key="1">
    <source>
        <dbReference type="EMBL" id="TWT46400.1"/>
    </source>
</evidence>
<reference evidence="1 2" key="1">
    <citation type="submission" date="2019-02" db="EMBL/GenBank/DDBJ databases">
        <title>Deep-cultivation of Planctomycetes and their phenomic and genomic characterization uncovers novel biology.</title>
        <authorList>
            <person name="Wiegand S."/>
            <person name="Jogler M."/>
            <person name="Boedeker C."/>
            <person name="Pinto D."/>
            <person name="Vollmers J."/>
            <person name="Rivas-Marin E."/>
            <person name="Kohn T."/>
            <person name="Peeters S.H."/>
            <person name="Heuer A."/>
            <person name="Rast P."/>
            <person name="Oberbeckmann S."/>
            <person name="Bunk B."/>
            <person name="Jeske O."/>
            <person name="Meyerdierks A."/>
            <person name="Storesund J.E."/>
            <person name="Kallscheuer N."/>
            <person name="Luecker S."/>
            <person name="Lage O.M."/>
            <person name="Pohl T."/>
            <person name="Merkel B.J."/>
            <person name="Hornburger P."/>
            <person name="Mueller R.-W."/>
            <person name="Bruemmer F."/>
            <person name="Labrenz M."/>
            <person name="Spormann A.M."/>
            <person name="Op Den Camp H."/>
            <person name="Overmann J."/>
            <person name="Amann R."/>
            <person name="Jetten M.S.M."/>
            <person name="Mascher T."/>
            <person name="Medema M.H."/>
            <person name="Devos D.P."/>
            <person name="Kaster A.-K."/>
            <person name="Ovreas L."/>
            <person name="Rohde M."/>
            <person name="Galperin M.Y."/>
            <person name="Jogler C."/>
        </authorList>
    </citation>
    <scope>NUCLEOTIDE SEQUENCE [LARGE SCALE GENOMIC DNA]</scope>
    <source>
        <strain evidence="1 2">Pla111</strain>
    </source>
</reference>
<proteinExistence type="predicted"/>